<organism evidence="1 2">
    <name type="scientific">Cirrhinus mrigala</name>
    <name type="common">Mrigala</name>
    <dbReference type="NCBI Taxonomy" id="683832"/>
    <lineage>
        <taxon>Eukaryota</taxon>
        <taxon>Metazoa</taxon>
        <taxon>Chordata</taxon>
        <taxon>Craniata</taxon>
        <taxon>Vertebrata</taxon>
        <taxon>Euteleostomi</taxon>
        <taxon>Actinopterygii</taxon>
        <taxon>Neopterygii</taxon>
        <taxon>Teleostei</taxon>
        <taxon>Ostariophysi</taxon>
        <taxon>Cypriniformes</taxon>
        <taxon>Cyprinidae</taxon>
        <taxon>Labeoninae</taxon>
        <taxon>Labeonini</taxon>
        <taxon>Cirrhinus</taxon>
    </lineage>
</organism>
<dbReference type="EMBL" id="JAMKFB020000003">
    <property type="protein sequence ID" value="KAL0198196.1"/>
    <property type="molecule type" value="Genomic_DNA"/>
</dbReference>
<gene>
    <name evidence="1" type="ORF">M9458_006736</name>
</gene>
<evidence type="ECO:0000313" key="2">
    <source>
        <dbReference type="Proteomes" id="UP001529510"/>
    </source>
</evidence>
<evidence type="ECO:0000313" key="1">
    <source>
        <dbReference type="EMBL" id="KAL0198196.1"/>
    </source>
</evidence>
<feature type="non-terminal residue" evidence="1">
    <location>
        <position position="1"/>
    </location>
</feature>
<accession>A0ABD0RJU3</accession>
<dbReference type="AlphaFoldDB" id="A0ABD0RJU3"/>
<name>A0ABD0RJU3_CIRMR</name>
<reference evidence="1 2" key="1">
    <citation type="submission" date="2024-05" db="EMBL/GenBank/DDBJ databases">
        <title>Genome sequencing and assembly of Indian major carp, Cirrhinus mrigala (Hamilton, 1822).</title>
        <authorList>
            <person name="Mohindra V."/>
            <person name="Chowdhury L.M."/>
            <person name="Lal K."/>
            <person name="Jena J.K."/>
        </authorList>
    </citation>
    <scope>NUCLEOTIDE SEQUENCE [LARGE SCALE GENOMIC DNA]</scope>
    <source>
        <strain evidence="1">CM1030</strain>
        <tissue evidence="1">Blood</tissue>
    </source>
</reference>
<keyword evidence="2" id="KW-1185">Reference proteome</keyword>
<comment type="caution">
    <text evidence="1">The sequence shown here is derived from an EMBL/GenBank/DDBJ whole genome shotgun (WGS) entry which is preliminary data.</text>
</comment>
<dbReference type="Proteomes" id="UP001529510">
    <property type="component" value="Unassembled WGS sequence"/>
</dbReference>
<sequence length="79" mass="9052">VVAYHYCQADNAYTCLVPEFVHNVAALLCRAPQMQAYRELLLRQPHLQSTLSLRACVQDPFNAFRRGLLEPLEILHRGT</sequence>
<proteinExistence type="predicted"/>
<protein>
    <submittedName>
        <fullName evidence="1">Uncharacterized protein</fullName>
    </submittedName>
</protein>